<evidence type="ECO:0000256" key="2">
    <source>
        <dbReference type="ARBA" id="ARBA00012438"/>
    </source>
</evidence>
<dbReference type="AlphaFoldDB" id="A0A250IKA9"/>
<dbReference type="PROSITE" id="PS50109">
    <property type="entry name" value="HIS_KIN"/>
    <property type="match status" value="2"/>
</dbReference>
<dbReference type="CDD" id="cd17574">
    <property type="entry name" value="REC_OmpR"/>
    <property type="match status" value="1"/>
</dbReference>
<dbReference type="InterPro" id="IPR005467">
    <property type="entry name" value="His_kinase_dom"/>
</dbReference>
<dbReference type="PROSITE" id="PS50110">
    <property type="entry name" value="RESPONSE_REGULATORY"/>
    <property type="match status" value="1"/>
</dbReference>
<dbReference type="EC" id="2.7.13.3" evidence="2"/>
<dbReference type="GO" id="GO:0000155">
    <property type="term" value="F:phosphorelay sensor kinase activity"/>
    <property type="evidence" value="ECO:0007669"/>
    <property type="project" value="InterPro"/>
</dbReference>
<dbReference type="InterPro" id="IPR003594">
    <property type="entry name" value="HATPase_dom"/>
</dbReference>
<dbReference type="Gene3D" id="3.30.450.20">
    <property type="entry name" value="PAS domain"/>
    <property type="match status" value="1"/>
</dbReference>
<evidence type="ECO:0000256" key="8">
    <source>
        <dbReference type="ARBA" id="ARBA00023012"/>
    </source>
</evidence>
<dbReference type="InterPro" id="IPR003661">
    <property type="entry name" value="HisK_dim/P_dom"/>
</dbReference>
<dbReference type="InterPro" id="IPR029016">
    <property type="entry name" value="GAF-like_dom_sf"/>
</dbReference>
<dbReference type="GO" id="GO:0005524">
    <property type="term" value="F:ATP binding"/>
    <property type="evidence" value="ECO:0007669"/>
    <property type="project" value="UniProtKB-KW"/>
</dbReference>
<dbReference type="PANTHER" id="PTHR43547">
    <property type="entry name" value="TWO-COMPONENT HISTIDINE KINASE"/>
    <property type="match status" value="1"/>
</dbReference>
<dbReference type="Gene3D" id="3.30.565.10">
    <property type="entry name" value="Histidine kinase-like ATPase, C-terminal domain"/>
    <property type="match status" value="2"/>
</dbReference>
<dbReference type="SUPFAM" id="SSF55781">
    <property type="entry name" value="GAF domain-like"/>
    <property type="match status" value="1"/>
</dbReference>
<dbReference type="CDD" id="cd00075">
    <property type="entry name" value="HATPase"/>
    <property type="match status" value="1"/>
</dbReference>
<evidence type="ECO:0000256" key="5">
    <source>
        <dbReference type="ARBA" id="ARBA00022741"/>
    </source>
</evidence>
<sequence length="994" mass="109281">MTDEALAGGGEMGALIRAKDWSLTPLGPIASWPQSLRTAVSICLGSRFPYLILWGDESVQIYNDAFRPILGPAKHPQALGGRARDTWPEVWFMVGPMVEGAFHRGEASWVENQLFLFDRGDLIEEVYLTFSHSPIRDETGKVGGIFQAVSDVTRGVLGARRLSTLRALTSEARSLEEAARACLRVLGDNLSDVPFAALYLLEGGGTRASLVATSGMRSGTRLAPLSLSLSEEDAPWPFAAALERGAPLRVDGLVERFGEDVPKGPWPERPPSAWVLPLARSGQVMAAGPEAVALLVLGVSARLRLDSEYMNFFELVAGHVSTALASARAYQEERRRAEALAELDRAKTTFFSNISHEFRTPLTLILGPLEDLLASEGLAEEERGELRVIHRNAGRLLRLVNSLLDFSRLESGRARAFFEPTDLSAFTVDLASAFRSAAEKAGLRLTVDCPPLARPVLVDREMWEKIVLNLLSNAFKFTFEGDVRVSLREDEAHVLFQVEDTGTGIPAAELPHVFERFHRVQGARSRSHEGTGIGLSLVRELVLLHGGVVGVRSTEGQGTCFTVEFPLGHEHLPEQRVRHPEAPESTATGAELFVDEALRWSDGARAAMKPEDVPAPPVSPPQGRVLLADDNADMRDYVRRVLSVSFEVEAVADGQEALESALSRPFDLILTDVMMPRLGGFGLLRALREAPATRTLPIIMLSARAGEESAVEGLEAGADDYLIKPFSARELLARVRSNLELARTRRALVHQEAFAQGLQEALRARDEFLSAASHELKTPLAAFRLQLELIERNLSPEARTSVGERILLAGKHVRRLARLVETLLDVSELMNGRFELRLEETDLSRLVAEVVARMRDEFKHAECPVTFQADSPLMGRVDRHRLAQVVERLLHNAIKYGTGKPIELTLEQDERGRMNLCVIDHGMGISPEDKPRIFDRFERAVPVRRYGGLGLGLWVTRQWVEAHGGRVLVEDTPGGGATFRVELPGLASARVGVS</sequence>
<evidence type="ECO:0000256" key="3">
    <source>
        <dbReference type="ARBA" id="ARBA00022553"/>
    </source>
</evidence>
<dbReference type="Pfam" id="PF00072">
    <property type="entry name" value="Response_reg"/>
    <property type="match status" value="1"/>
</dbReference>
<evidence type="ECO:0000256" key="6">
    <source>
        <dbReference type="ARBA" id="ARBA00022777"/>
    </source>
</evidence>
<feature type="modified residue" description="4-aspartylphosphate" evidence="9">
    <location>
        <position position="672"/>
    </location>
</feature>
<name>A0A250IKA9_9BACT</name>
<dbReference type="InterPro" id="IPR003018">
    <property type="entry name" value="GAF"/>
</dbReference>
<evidence type="ECO:0000313" key="13">
    <source>
        <dbReference type="Proteomes" id="UP000217289"/>
    </source>
</evidence>
<proteinExistence type="predicted"/>
<keyword evidence="13" id="KW-1185">Reference proteome</keyword>
<dbReference type="FunFam" id="1.10.287.130:FF:000045">
    <property type="entry name" value="Two-component system sensor histidine kinase/response regulator"/>
    <property type="match status" value="1"/>
</dbReference>
<keyword evidence="7" id="KW-0067">ATP-binding</keyword>
<evidence type="ECO:0000259" key="10">
    <source>
        <dbReference type="PROSITE" id="PS50109"/>
    </source>
</evidence>
<keyword evidence="4" id="KW-0808">Transferase</keyword>
<keyword evidence="3 9" id="KW-0597">Phosphoprotein</keyword>
<dbReference type="InterPro" id="IPR036097">
    <property type="entry name" value="HisK_dim/P_sf"/>
</dbReference>
<dbReference type="Pfam" id="PF00512">
    <property type="entry name" value="HisKA"/>
    <property type="match status" value="2"/>
</dbReference>
<dbReference type="SMART" id="SM00388">
    <property type="entry name" value="HisKA"/>
    <property type="match status" value="2"/>
</dbReference>
<dbReference type="Proteomes" id="UP000217289">
    <property type="component" value="Chromosome"/>
</dbReference>
<dbReference type="CDD" id="cd16922">
    <property type="entry name" value="HATPase_EvgS-ArcB-TorS-like"/>
    <property type="match status" value="1"/>
</dbReference>
<dbReference type="Pfam" id="PF02518">
    <property type="entry name" value="HATPase_c"/>
    <property type="match status" value="2"/>
</dbReference>
<evidence type="ECO:0000256" key="1">
    <source>
        <dbReference type="ARBA" id="ARBA00000085"/>
    </source>
</evidence>
<dbReference type="SUPFAM" id="SSF55874">
    <property type="entry name" value="ATPase domain of HSP90 chaperone/DNA topoisomerase II/histidine kinase"/>
    <property type="match status" value="2"/>
</dbReference>
<organism evidence="12 13">
    <name type="scientific">Melittangium boletus DSM 14713</name>
    <dbReference type="NCBI Taxonomy" id="1294270"/>
    <lineage>
        <taxon>Bacteria</taxon>
        <taxon>Pseudomonadati</taxon>
        <taxon>Myxococcota</taxon>
        <taxon>Myxococcia</taxon>
        <taxon>Myxococcales</taxon>
        <taxon>Cystobacterineae</taxon>
        <taxon>Archangiaceae</taxon>
        <taxon>Melittangium</taxon>
    </lineage>
</organism>
<keyword evidence="8" id="KW-0902">Two-component regulatory system</keyword>
<evidence type="ECO:0000256" key="7">
    <source>
        <dbReference type="ARBA" id="ARBA00022840"/>
    </source>
</evidence>
<gene>
    <name evidence="12" type="ORF">MEBOL_005060</name>
</gene>
<evidence type="ECO:0000256" key="4">
    <source>
        <dbReference type="ARBA" id="ARBA00022679"/>
    </source>
</evidence>
<feature type="domain" description="Histidine kinase" evidence="10">
    <location>
        <begin position="771"/>
        <end position="987"/>
    </location>
</feature>
<comment type="catalytic activity">
    <reaction evidence="1">
        <text>ATP + protein L-histidine = ADP + protein N-phospho-L-histidine.</text>
        <dbReference type="EC" id="2.7.13.3"/>
    </reaction>
</comment>
<dbReference type="SUPFAM" id="SSF47384">
    <property type="entry name" value="Homodimeric domain of signal transducing histidine kinase"/>
    <property type="match status" value="2"/>
</dbReference>
<dbReference type="SUPFAM" id="SSF52172">
    <property type="entry name" value="CheY-like"/>
    <property type="match status" value="1"/>
</dbReference>
<dbReference type="SMART" id="SM00387">
    <property type="entry name" value="HATPase_c"/>
    <property type="match status" value="2"/>
</dbReference>
<reference evidence="12 13" key="1">
    <citation type="submission" date="2017-06" db="EMBL/GenBank/DDBJ databases">
        <authorList>
            <person name="Kim H.J."/>
            <person name="Triplett B.A."/>
        </authorList>
    </citation>
    <scope>NUCLEOTIDE SEQUENCE [LARGE SCALE GENOMIC DNA]</scope>
    <source>
        <strain evidence="12 13">DSM 14713</strain>
    </source>
</reference>
<dbReference type="KEGG" id="mbd:MEBOL_005060"/>
<dbReference type="Gene3D" id="3.30.450.40">
    <property type="match status" value="1"/>
</dbReference>
<dbReference type="InterPro" id="IPR036890">
    <property type="entry name" value="HATPase_C_sf"/>
</dbReference>
<dbReference type="PRINTS" id="PR00344">
    <property type="entry name" value="BCTRLSENSOR"/>
</dbReference>
<dbReference type="Gene3D" id="1.10.287.130">
    <property type="match status" value="2"/>
</dbReference>
<dbReference type="RefSeq" id="WP_095979907.1">
    <property type="nucleotide sequence ID" value="NZ_CP022163.1"/>
</dbReference>
<dbReference type="Gene3D" id="3.40.50.2300">
    <property type="match status" value="1"/>
</dbReference>
<dbReference type="InterPro" id="IPR001789">
    <property type="entry name" value="Sig_transdc_resp-reg_receiver"/>
</dbReference>
<evidence type="ECO:0000313" key="12">
    <source>
        <dbReference type="EMBL" id="ATB31597.1"/>
    </source>
</evidence>
<dbReference type="OrthoDB" id="5523050at2"/>
<protein>
    <recommendedName>
        <fullName evidence="2">histidine kinase</fullName>
        <ecNumber evidence="2">2.7.13.3</ecNumber>
    </recommendedName>
</protein>
<accession>A0A250IKA9</accession>
<feature type="domain" description="Response regulatory" evidence="11">
    <location>
        <begin position="624"/>
        <end position="739"/>
    </location>
</feature>
<keyword evidence="5" id="KW-0547">Nucleotide-binding</keyword>
<dbReference type="InterPro" id="IPR011006">
    <property type="entry name" value="CheY-like_superfamily"/>
</dbReference>
<dbReference type="Pfam" id="PF13185">
    <property type="entry name" value="GAF_2"/>
    <property type="match status" value="1"/>
</dbReference>
<evidence type="ECO:0000259" key="11">
    <source>
        <dbReference type="PROSITE" id="PS50110"/>
    </source>
</evidence>
<dbReference type="SMART" id="SM00448">
    <property type="entry name" value="REC"/>
    <property type="match status" value="1"/>
</dbReference>
<evidence type="ECO:0000256" key="9">
    <source>
        <dbReference type="PROSITE-ProRule" id="PRU00169"/>
    </source>
</evidence>
<dbReference type="PANTHER" id="PTHR43547:SF2">
    <property type="entry name" value="HYBRID SIGNAL TRANSDUCTION HISTIDINE KINASE C"/>
    <property type="match status" value="1"/>
</dbReference>
<keyword evidence="6" id="KW-0418">Kinase</keyword>
<feature type="domain" description="Histidine kinase" evidence="10">
    <location>
        <begin position="353"/>
        <end position="569"/>
    </location>
</feature>
<dbReference type="CDD" id="cd00082">
    <property type="entry name" value="HisKA"/>
    <property type="match status" value="2"/>
</dbReference>
<dbReference type="FunFam" id="3.30.565.10:FF:000037">
    <property type="entry name" value="Hybrid sensor histidine kinase/response regulator"/>
    <property type="match status" value="1"/>
</dbReference>
<dbReference type="InterPro" id="IPR004358">
    <property type="entry name" value="Sig_transdc_His_kin-like_C"/>
</dbReference>
<dbReference type="EMBL" id="CP022163">
    <property type="protein sequence ID" value="ATB31597.1"/>
    <property type="molecule type" value="Genomic_DNA"/>
</dbReference>